<evidence type="ECO:0000313" key="4">
    <source>
        <dbReference type="Proteomes" id="UP001470586"/>
    </source>
</evidence>
<keyword evidence="4" id="KW-1185">Reference proteome</keyword>
<proteinExistence type="predicted"/>
<dbReference type="RefSeq" id="WP_341833479.1">
    <property type="nucleotide sequence ID" value="NZ_CP128397.1"/>
</dbReference>
<feature type="transmembrane region" description="Helical" evidence="2">
    <location>
        <begin position="15"/>
        <end position="35"/>
    </location>
</feature>
<keyword evidence="2" id="KW-0812">Transmembrane</keyword>
<dbReference type="Proteomes" id="UP001470586">
    <property type="component" value="Chromosome"/>
</dbReference>
<sequence length="159" mass="18688">MDIQQTIINIVESKVFISFTSFIFGIFIYWFYLYIKELKSKYDFSDELRDIVNHYLKKGKISISEYGALIRLMAHMGNYLGIYRKHVETMIKEFGEHGGLNFSEGIFDEKDNNQENKENKENNNNLDEILKENLKLKNQLNNIKNPLIAESIDDTGNDF</sequence>
<feature type="coiled-coil region" evidence="1">
    <location>
        <begin position="112"/>
        <end position="139"/>
    </location>
</feature>
<gene>
    <name evidence="3" type="ORF">M33023_03930</name>
</gene>
<keyword evidence="2" id="KW-0472">Membrane</keyword>
<name>A0ABZ2YF94_9MOLU</name>
<keyword evidence="1" id="KW-0175">Coiled coil</keyword>
<dbReference type="EMBL" id="CP128397">
    <property type="protein sequence ID" value="WZN38548.1"/>
    <property type="molecule type" value="Genomic_DNA"/>
</dbReference>
<keyword evidence="2" id="KW-1133">Transmembrane helix</keyword>
<reference evidence="3" key="1">
    <citation type="submission" date="2023-06" db="EMBL/GenBank/DDBJ databases">
        <title>Complete Genome of Candidatus Phytoplasma asteris M33.</title>
        <authorList>
            <person name="Toth R."/>
            <person name="Ilic A.-M."/>
            <person name="Huettel B."/>
            <person name="Duduk B."/>
            <person name="Kube M."/>
        </authorList>
    </citation>
    <scope>NUCLEOTIDE SEQUENCE [LARGE SCALE GENOMIC DNA]</scope>
    <source>
        <strain evidence="3">M33</strain>
    </source>
</reference>
<evidence type="ECO:0000313" key="3">
    <source>
        <dbReference type="EMBL" id="WZN38548.1"/>
    </source>
</evidence>
<accession>A0ABZ2YF94</accession>
<organism evidence="3 4">
    <name type="scientific">Candidatus Phytoplasma asteris</name>
    <dbReference type="NCBI Taxonomy" id="85620"/>
    <lineage>
        <taxon>Bacteria</taxon>
        <taxon>Bacillati</taxon>
        <taxon>Mycoplasmatota</taxon>
        <taxon>Mollicutes</taxon>
        <taxon>Acholeplasmatales</taxon>
        <taxon>Acholeplasmataceae</taxon>
        <taxon>Candidatus Phytoplasma</taxon>
        <taxon>16SrI (Aster yellows group)</taxon>
    </lineage>
</organism>
<evidence type="ECO:0000256" key="2">
    <source>
        <dbReference type="SAM" id="Phobius"/>
    </source>
</evidence>
<evidence type="ECO:0000256" key="1">
    <source>
        <dbReference type="SAM" id="Coils"/>
    </source>
</evidence>
<protein>
    <submittedName>
        <fullName evidence="3">Uncharacterized protein</fullName>
    </submittedName>
</protein>